<feature type="signal peptide" evidence="1">
    <location>
        <begin position="1"/>
        <end position="20"/>
    </location>
</feature>
<keyword evidence="1" id="KW-0732">Signal</keyword>
<dbReference type="Pfam" id="PF00188">
    <property type="entry name" value="CAP"/>
    <property type="match status" value="1"/>
</dbReference>
<dbReference type="CDD" id="cd05380">
    <property type="entry name" value="CAP_euk"/>
    <property type="match status" value="1"/>
</dbReference>
<dbReference type="SUPFAM" id="SSF55797">
    <property type="entry name" value="PR-1-like"/>
    <property type="match status" value="1"/>
</dbReference>
<accession>A0A6V7U715</accession>
<feature type="domain" description="SCP" evidence="2">
    <location>
        <begin position="24"/>
        <end position="166"/>
    </location>
</feature>
<evidence type="ECO:0000256" key="1">
    <source>
        <dbReference type="SAM" id="SignalP"/>
    </source>
</evidence>
<feature type="chain" id="PRO_5028060354" description="SCP domain-containing protein" evidence="1">
    <location>
        <begin position="21"/>
        <end position="202"/>
    </location>
</feature>
<evidence type="ECO:0000259" key="2">
    <source>
        <dbReference type="SMART" id="SM00198"/>
    </source>
</evidence>
<dbReference type="EMBL" id="CAJEWN010000040">
    <property type="protein sequence ID" value="CAD2148059.1"/>
    <property type="molecule type" value="Genomic_DNA"/>
</dbReference>
<dbReference type="Gene3D" id="3.40.33.10">
    <property type="entry name" value="CAP"/>
    <property type="match status" value="1"/>
</dbReference>
<dbReference type="InterPro" id="IPR001283">
    <property type="entry name" value="CRISP-related"/>
</dbReference>
<dbReference type="InterPro" id="IPR014044">
    <property type="entry name" value="CAP_dom"/>
</dbReference>
<reference evidence="3 4" key="1">
    <citation type="submission" date="2020-08" db="EMBL/GenBank/DDBJ databases">
        <authorList>
            <person name="Koutsovoulos G."/>
            <person name="Danchin GJ E."/>
        </authorList>
    </citation>
    <scope>NUCLEOTIDE SEQUENCE [LARGE SCALE GENOMIC DNA]</scope>
</reference>
<protein>
    <recommendedName>
        <fullName evidence="2">SCP domain-containing protein</fullName>
    </recommendedName>
</protein>
<proteinExistence type="predicted"/>
<evidence type="ECO:0000313" key="3">
    <source>
        <dbReference type="EMBL" id="CAD2148059.1"/>
    </source>
</evidence>
<gene>
    <name evidence="3" type="ORF">MENT_LOCUS9195</name>
</gene>
<dbReference type="PRINTS" id="PR00837">
    <property type="entry name" value="V5TPXLIKE"/>
</dbReference>
<dbReference type="AlphaFoldDB" id="A0A6V7U715"/>
<dbReference type="InterPro" id="IPR035940">
    <property type="entry name" value="CAP_sf"/>
</dbReference>
<dbReference type="OrthoDB" id="5874910at2759"/>
<evidence type="ECO:0000313" key="4">
    <source>
        <dbReference type="Proteomes" id="UP000580250"/>
    </source>
</evidence>
<sequence length="202" mass="22680">MFKLLFIMFTTLITSTVVYPIPTVEQNFIVACHNLFRSDVARGKGENSEGFLPEGANIKQIFYDNDLEKIARKWNCSGGNDEEFGENVYGYTGKPANVLLKACIAWADTCKYGVSEELIYDSEHSRSGSCTQMIWAESFKIGCAYVDCPIYNYFVCKYSPKGNIPGELIYQKGNLCTKCGYFGCSYGYGLCLVKNISEYPDD</sequence>
<dbReference type="PANTHER" id="PTHR10334">
    <property type="entry name" value="CYSTEINE-RICH SECRETORY PROTEIN-RELATED"/>
    <property type="match status" value="1"/>
</dbReference>
<comment type="caution">
    <text evidence="3">The sequence shown here is derived from an EMBL/GenBank/DDBJ whole genome shotgun (WGS) entry which is preliminary data.</text>
</comment>
<dbReference type="SMART" id="SM00198">
    <property type="entry name" value="SCP"/>
    <property type="match status" value="1"/>
</dbReference>
<name>A0A6V7U715_MELEN</name>
<organism evidence="3 4">
    <name type="scientific">Meloidogyne enterolobii</name>
    <name type="common">Root-knot nematode worm</name>
    <name type="synonym">Meloidogyne mayaguensis</name>
    <dbReference type="NCBI Taxonomy" id="390850"/>
    <lineage>
        <taxon>Eukaryota</taxon>
        <taxon>Metazoa</taxon>
        <taxon>Ecdysozoa</taxon>
        <taxon>Nematoda</taxon>
        <taxon>Chromadorea</taxon>
        <taxon>Rhabditida</taxon>
        <taxon>Tylenchina</taxon>
        <taxon>Tylenchomorpha</taxon>
        <taxon>Tylenchoidea</taxon>
        <taxon>Meloidogynidae</taxon>
        <taxon>Meloidogyninae</taxon>
        <taxon>Meloidogyne</taxon>
    </lineage>
</organism>
<dbReference type="Proteomes" id="UP000580250">
    <property type="component" value="Unassembled WGS sequence"/>
</dbReference>